<organism evidence="1 2">
    <name type="scientific">Afipia felis</name>
    <name type="common">Cat scratch disease bacillus</name>
    <dbReference type="NCBI Taxonomy" id="1035"/>
    <lineage>
        <taxon>Bacteria</taxon>
        <taxon>Pseudomonadati</taxon>
        <taxon>Pseudomonadota</taxon>
        <taxon>Alphaproteobacteria</taxon>
        <taxon>Hyphomicrobiales</taxon>
        <taxon>Nitrobacteraceae</taxon>
        <taxon>Afipia</taxon>
    </lineage>
</organism>
<dbReference type="Pfam" id="PF05521">
    <property type="entry name" value="Phage_HCP"/>
    <property type="match status" value="1"/>
</dbReference>
<name>A0A090MM56_AFIFE</name>
<dbReference type="InterPro" id="IPR038666">
    <property type="entry name" value="SSP1_head-tail_sf"/>
</dbReference>
<dbReference type="InterPro" id="IPR008767">
    <property type="entry name" value="Phage_SPP1_head-tail_adaptor"/>
</dbReference>
<gene>
    <name evidence="1" type="ORF">BN961_01881</name>
</gene>
<dbReference type="STRING" id="1035.BN961_01881"/>
<evidence type="ECO:0000313" key="1">
    <source>
        <dbReference type="EMBL" id="CEG08466.1"/>
    </source>
</evidence>
<dbReference type="RefSeq" id="WP_048756351.1">
    <property type="nucleotide sequence ID" value="NZ_CCAZ020000001.1"/>
</dbReference>
<dbReference type="Gene3D" id="2.40.10.270">
    <property type="entry name" value="Bacteriophage SPP1 head-tail adaptor protein"/>
    <property type="match status" value="1"/>
</dbReference>
<comment type="caution">
    <text evidence="1">The sequence shown here is derived from an EMBL/GenBank/DDBJ whole genome shotgun (WGS) entry which is preliminary data.</text>
</comment>
<dbReference type="AlphaFoldDB" id="A0A090MM56"/>
<dbReference type="NCBIfam" id="TIGR01563">
    <property type="entry name" value="gp16_SPP1"/>
    <property type="match status" value="1"/>
</dbReference>
<keyword evidence="2" id="KW-1185">Reference proteome</keyword>
<reference evidence="1 2" key="1">
    <citation type="journal article" date="2014" name="Genome Announc.">
        <title>Genome Sequence of Afipia felis Strain 76713, Isolated in Hospital Water Using an Amoeba Co-Culture Procedure.</title>
        <authorList>
            <person name="Benamar S."/>
            <person name="La Scola B."/>
            <person name="Croce O."/>
        </authorList>
    </citation>
    <scope>NUCLEOTIDE SEQUENCE [LARGE SCALE GENOMIC DNA]</scope>
    <source>
        <strain evidence="1 2">76713</strain>
    </source>
</reference>
<accession>A0A090MM56</accession>
<sequence length="106" mass="11833">MIDPGHLRTRLLLQQPIETPDDQGGVTRVWSSYGNAWAKVVPLTAGPGVEADASGATQNYRITMRANFSLTLQHRLVEGAKVYQIVAVRNSDDRRYIEIDAQLRVQ</sequence>
<dbReference type="Proteomes" id="UP000035762">
    <property type="component" value="Unassembled WGS sequence"/>
</dbReference>
<dbReference type="OrthoDB" id="7570189at2"/>
<evidence type="ECO:0000313" key="2">
    <source>
        <dbReference type="Proteomes" id="UP000035762"/>
    </source>
</evidence>
<dbReference type="EMBL" id="CCAZ020000001">
    <property type="protein sequence ID" value="CEG08466.1"/>
    <property type="molecule type" value="Genomic_DNA"/>
</dbReference>
<proteinExistence type="predicted"/>
<protein>
    <submittedName>
        <fullName evidence="1">Bacteriophage head-tail adaptor</fullName>
    </submittedName>
</protein>